<accession>A0AAU9NHP1</accession>
<evidence type="ECO:0008006" key="9">
    <source>
        <dbReference type="Google" id="ProtNLM"/>
    </source>
</evidence>
<dbReference type="SUPFAM" id="SSF81338">
    <property type="entry name" value="Aquaporin-like"/>
    <property type="match status" value="1"/>
</dbReference>
<evidence type="ECO:0000256" key="1">
    <source>
        <dbReference type="ARBA" id="ARBA00004141"/>
    </source>
</evidence>
<keyword evidence="2 5" id="KW-0812">Transmembrane</keyword>
<evidence type="ECO:0000256" key="6">
    <source>
        <dbReference type="SAM" id="Phobius"/>
    </source>
</evidence>
<feature type="transmembrane region" description="Helical" evidence="6">
    <location>
        <begin position="94"/>
        <end position="110"/>
    </location>
</feature>
<dbReference type="InterPro" id="IPR000425">
    <property type="entry name" value="MIP"/>
</dbReference>
<evidence type="ECO:0000256" key="5">
    <source>
        <dbReference type="RuleBase" id="RU000477"/>
    </source>
</evidence>
<keyword evidence="5" id="KW-0813">Transport</keyword>
<dbReference type="Proteomes" id="UP001157418">
    <property type="component" value="Unassembled WGS sequence"/>
</dbReference>
<comment type="subcellular location">
    <subcellularLocation>
        <location evidence="1">Membrane</location>
        <topology evidence="1">Multi-pass membrane protein</topology>
    </subcellularLocation>
</comment>
<evidence type="ECO:0000313" key="8">
    <source>
        <dbReference type="Proteomes" id="UP001157418"/>
    </source>
</evidence>
<evidence type="ECO:0000256" key="3">
    <source>
        <dbReference type="ARBA" id="ARBA00022989"/>
    </source>
</evidence>
<proteinExistence type="inferred from homology"/>
<evidence type="ECO:0000256" key="4">
    <source>
        <dbReference type="ARBA" id="ARBA00023136"/>
    </source>
</evidence>
<dbReference type="GO" id="GO:0016020">
    <property type="term" value="C:membrane"/>
    <property type="evidence" value="ECO:0007669"/>
    <property type="project" value="UniProtKB-SubCell"/>
</dbReference>
<feature type="transmembrane region" description="Helical" evidence="6">
    <location>
        <begin position="116"/>
        <end position="137"/>
    </location>
</feature>
<dbReference type="PANTHER" id="PTHR45724:SF6">
    <property type="entry name" value="AQUAPORIN NIP-TYPE"/>
    <property type="match status" value="1"/>
</dbReference>
<dbReference type="AlphaFoldDB" id="A0AAU9NHP1"/>
<gene>
    <name evidence="7" type="ORF">LVIROSA_LOCUS23670</name>
</gene>
<feature type="transmembrane region" description="Helical" evidence="6">
    <location>
        <begin position="41"/>
        <end position="61"/>
    </location>
</feature>
<reference evidence="7 8" key="1">
    <citation type="submission" date="2022-01" db="EMBL/GenBank/DDBJ databases">
        <authorList>
            <person name="Xiong W."/>
            <person name="Schranz E."/>
        </authorList>
    </citation>
    <scope>NUCLEOTIDE SEQUENCE [LARGE SCALE GENOMIC DNA]</scope>
</reference>
<dbReference type="Gene3D" id="1.20.1080.10">
    <property type="entry name" value="Glycerol uptake facilitator protein"/>
    <property type="match status" value="1"/>
</dbReference>
<keyword evidence="3 6" id="KW-1133">Transmembrane helix</keyword>
<dbReference type="PRINTS" id="PR00783">
    <property type="entry name" value="MINTRINSICP"/>
</dbReference>
<dbReference type="EMBL" id="CAKMRJ010004445">
    <property type="protein sequence ID" value="CAH1437335.1"/>
    <property type="molecule type" value="Genomic_DNA"/>
</dbReference>
<keyword evidence="8" id="KW-1185">Reference proteome</keyword>
<organism evidence="7 8">
    <name type="scientific">Lactuca virosa</name>
    <dbReference type="NCBI Taxonomy" id="75947"/>
    <lineage>
        <taxon>Eukaryota</taxon>
        <taxon>Viridiplantae</taxon>
        <taxon>Streptophyta</taxon>
        <taxon>Embryophyta</taxon>
        <taxon>Tracheophyta</taxon>
        <taxon>Spermatophyta</taxon>
        <taxon>Magnoliopsida</taxon>
        <taxon>eudicotyledons</taxon>
        <taxon>Gunneridae</taxon>
        <taxon>Pentapetalae</taxon>
        <taxon>asterids</taxon>
        <taxon>campanulids</taxon>
        <taxon>Asterales</taxon>
        <taxon>Asteraceae</taxon>
        <taxon>Cichorioideae</taxon>
        <taxon>Cichorieae</taxon>
        <taxon>Lactucinae</taxon>
        <taxon>Lactuca</taxon>
    </lineage>
</organism>
<feature type="transmembrane region" description="Helical" evidence="6">
    <location>
        <begin position="157"/>
        <end position="175"/>
    </location>
</feature>
<sequence length="277" mass="29550">MELPSDIIDESNVSAVEKGDVVFSSNLALSSNPLIDLTQRVLAEFIGMYIIMFAGCGSIMVNKLYGGTITFPGICLTWGLIVMAMIYSLGHVSAHFNPVVTVAFALLGLFPFKEVFFYIVSQILGATLASGTVVLIIDINPKAFFGTRPSGSIMQSFVVEIIVTFIMMFIVSGATNDHRANKKYGGIVVGMTITLNVLVAGPISGGSMNPARSLGPAIVFHSYKGIWVYIFGPLIGAIAGSPQGITMCGGGLTFDDDTKQPIFELDTSHMECPSLIQ</sequence>
<protein>
    <recommendedName>
        <fullName evidence="9">Aquaporin</fullName>
    </recommendedName>
</protein>
<dbReference type="Pfam" id="PF00230">
    <property type="entry name" value="MIP"/>
    <property type="match status" value="1"/>
</dbReference>
<keyword evidence="4 6" id="KW-0472">Membrane</keyword>
<comment type="similarity">
    <text evidence="5">Belongs to the MIP/aquaporin (TC 1.A.8) family.</text>
</comment>
<dbReference type="InterPro" id="IPR034294">
    <property type="entry name" value="Aquaporin_transptr"/>
</dbReference>
<evidence type="ECO:0000313" key="7">
    <source>
        <dbReference type="EMBL" id="CAH1437335.1"/>
    </source>
</evidence>
<name>A0AAU9NHP1_9ASTR</name>
<feature type="transmembrane region" description="Helical" evidence="6">
    <location>
        <begin position="67"/>
        <end position="87"/>
    </location>
</feature>
<dbReference type="PANTHER" id="PTHR45724">
    <property type="entry name" value="AQUAPORIN NIP2-1"/>
    <property type="match status" value="1"/>
</dbReference>
<feature type="transmembrane region" description="Helical" evidence="6">
    <location>
        <begin position="187"/>
        <end position="205"/>
    </location>
</feature>
<dbReference type="InterPro" id="IPR023271">
    <property type="entry name" value="Aquaporin-like"/>
</dbReference>
<dbReference type="GO" id="GO:0015267">
    <property type="term" value="F:channel activity"/>
    <property type="evidence" value="ECO:0007669"/>
    <property type="project" value="InterPro"/>
</dbReference>
<evidence type="ECO:0000256" key="2">
    <source>
        <dbReference type="ARBA" id="ARBA00022692"/>
    </source>
</evidence>
<feature type="transmembrane region" description="Helical" evidence="6">
    <location>
        <begin position="226"/>
        <end position="245"/>
    </location>
</feature>
<comment type="caution">
    <text evidence="7">The sequence shown here is derived from an EMBL/GenBank/DDBJ whole genome shotgun (WGS) entry which is preliminary data.</text>
</comment>